<organism evidence="3 4">
    <name type="scientific">Lentinula detonsa</name>
    <dbReference type="NCBI Taxonomy" id="2804962"/>
    <lineage>
        <taxon>Eukaryota</taxon>
        <taxon>Fungi</taxon>
        <taxon>Dikarya</taxon>
        <taxon>Basidiomycota</taxon>
        <taxon>Agaricomycotina</taxon>
        <taxon>Agaricomycetes</taxon>
        <taxon>Agaricomycetidae</taxon>
        <taxon>Agaricales</taxon>
        <taxon>Marasmiineae</taxon>
        <taxon>Omphalotaceae</taxon>
        <taxon>Lentinula</taxon>
    </lineage>
</organism>
<dbReference type="InterPro" id="IPR036397">
    <property type="entry name" value="RNaseH_sf"/>
</dbReference>
<dbReference type="Gene3D" id="3.30.420.10">
    <property type="entry name" value="Ribonuclease H-like superfamily/Ribonuclease H"/>
    <property type="match status" value="1"/>
</dbReference>
<dbReference type="GO" id="GO:0003676">
    <property type="term" value="F:nucleic acid binding"/>
    <property type="evidence" value="ECO:0007669"/>
    <property type="project" value="InterPro"/>
</dbReference>
<feature type="region of interest" description="Disordered" evidence="1">
    <location>
        <begin position="100"/>
        <end position="123"/>
    </location>
</feature>
<dbReference type="GO" id="GO:0004523">
    <property type="term" value="F:RNA-DNA hybrid ribonuclease activity"/>
    <property type="evidence" value="ECO:0007669"/>
    <property type="project" value="InterPro"/>
</dbReference>
<dbReference type="AlphaFoldDB" id="A0A9W8U0W9"/>
<protein>
    <recommendedName>
        <fullName evidence="2">RNase H type-1 domain-containing protein</fullName>
    </recommendedName>
</protein>
<reference evidence="3 4" key="1">
    <citation type="journal article" date="2023" name="Proc. Natl. Acad. Sci. U.S.A.">
        <title>A global phylogenomic analysis of the shiitake genus Lentinula.</title>
        <authorList>
            <person name="Sierra-Patev S."/>
            <person name="Min B."/>
            <person name="Naranjo-Ortiz M."/>
            <person name="Looney B."/>
            <person name="Konkel Z."/>
            <person name="Slot J.C."/>
            <person name="Sakamoto Y."/>
            <person name="Steenwyk J.L."/>
            <person name="Rokas A."/>
            <person name="Carro J."/>
            <person name="Camarero S."/>
            <person name="Ferreira P."/>
            <person name="Molpeceres G."/>
            <person name="Ruiz-Duenas F.J."/>
            <person name="Serrano A."/>
            <person name="Henrissat B."/>
            <person name="Drula E."/>
            <person name="Hughes K.W."/>
            <person name="Mata J.L."/>
            <person name="Ishikawa N.K."/>
            <person name="Vargas-Isla R."/>
            <person name="Ushijima S."/>
            <person name="Smith C.A."/>
            <person name="Donoghue J."/>
            <person name="Ahrendt S."/>
            <person name="Andreopoulos W."/>
            <person name="He G."/>
            <person name="LaButti K."/>
            <person name="Lipzen A."/>
            <person name="Ng V."/>
            <person name="Riley R."/>
            <person name="Sandor L."/>
            <person name="Barry K."/>
            <person name="Martinez A.T."/>
            <person name="Xiao Y."/>
            <person name="Gibbons J.G."/>
            <person name="Terashima K."/>
            <person name="Grigoriev I.V."/>
            <person name="Hibbett D."/>
        </authorList>
    </citation>
    <scope>NUCLEOTIDE SEQUENCE [LARGE SCALE GENOMIC DNA]</scope>
    <source>
        <strain evidence="3 4">TFB7810</strain>
    </source>
</reference>
<dbReference type="InterPro" id="IPR012337">
    <property type="entry name" value="RNaseH-like_sf"/>
</dbReference>
<dbReference type="InterPro" id="IPR002156">
    <property type="entry name" value="RNaseH_domain"/>
</dbReference>
<sequence length="123" mass="13327">LGPLSEHTTYDAEGVGMLLGLQLIKRCVGDPSEKECLICLDGRSAIEALENRHTKSGQSIVEATLREAKRLARESGTDKISTVMWIPGHRGITGNEAVDKEAKRAAKGEVSQQGELPEFLRNG</sequence>
<accession>A0A9W8U0W9</accession>
<evidence type="ECO:0000313" key="3">
    <source>
        <dbReference type="EMBL" id="KAJ3747867.1"/>
    </source>
</evidence>
<feature type="non-terminal residue" evidence="3">
    <location>
        <position position="1"/>
    </location>
</feature>
<keyword evidence="4" id="KW-1185">Reference proteome</keyword>
<dbReference type="EMBL" id="JANVFU010000003">
    <property type="protein sequence ID" value="KAJ3747867.1"/>
    <property type="molecule type" value="Genomic_DNA"/>
</dbReference>
<evidence type="ECO:0000259" key="2">
    <source>
        <dbReference type="PROSITE" id="PS50879"/>
    </source>
</evidence>
<comment type="caution">
    <text evidence="3">The sequence shown here is derived from an EMBL/GenBank/DDBJ whole genome shotgun (WGS) entry which is preliminary data.</text>
</comment>
<dbReference type="Proteomes" id="UP001142393">
    <property type="component" value="Unassembled WGS sequence"/>
</dbReference>
<name>A0A9W8U0W9_9AGAR</name>
<feature type="domain" description="RNase H type-1" evidence="2">
    <location>
        <begin position="1"/>
        <end position="107"/>
    </location>
</feature>
<feature type="non-terminal residue" evidence="3">
    <location>
        <position position="123"/>
    </location>
</feature>
<dbReference type="SUPFAM" id="SSF53098">
    <property type="entry name" value="Ribonuclease H-like"/>
    <property type="match status" value="1"/>
</dbReference>
<evidence type="ECO:0000256" key="1">
    <source>
        <dbReference type="SAM" id="MobiDB-lite"/>
    </source>
</evidence>
<dbReference type="PROSITE" id="PS50879">
    <property type="entry name" value="RNASE_H_1"/>
    <property type="match status" value="1"/>
</dbReference>
<evidence type="ECO:0000313" key="4">
    <source>
        <dbReference type="Proteomes" id="UP001142393"/>
    </source>
</evidence>
<proteinExistence type="predicted"/>
<dbReference type="CDD" id="cd09276">
    <property type="entry name" value="Rnase_HI_RT_non_LTR"/>
    <property type="match status" value="1"/>
</dbReference>
<gene>
    <name evidence="3" type="ORF">DFH05DRAFT_1375627</name>
</gene>